<keyword evidence="4" id="KW-1185">Reference proteome</keyword>
<dbReference type="InterPro" id="IPR034110">
    <property type="entry name" value="LSMD1_Sm"/>
</dbReference>
<evidence type="ECO:0000259" key="2">
    <source>
        <dbReference type="PROSITE" id="PS52002"/>
    </source>
</evidence>
<reference evidence="3" key="2">
    <citation type="submission" date="2025-09" db="UniProtKB">
        <authorList>
            <consortium name="Ensembl"/>
        </authorList>
    </citation>
    <scope>IDENTIFICATION</scope>
</reference>
<dbReference type="Gene3D" id="2.30.30.100">
    <property type="match status" value="1"/>
</dbReference>
<dbReference type="Proteomes" id="UP000694390">
    <property type="component" value="Unassembled WGS sequence"/>
</dbReference>
<organism evidence="3 4">
    <name type="scientific">Gopherus evgoodei</name>
    <name type="common">Goodes thornscrub tortoise</name>
    <dbReference type="NCBI Taxonomy" id="1825980"/>
    <lineage>
        <taxon>Eukaryota</taxon>
        <taxon>Metazoa</taxon>
        <taxon>Chordata</taxon>
        <taxon>Craniata</taxon>
        <taxon>Vertebrata</taxon>
        <taxon>Euteleostomi</taxon>
        <taxon>Archelosauria</taxon>
        <taxon>Testudinata</taxon>
        <taxon>Testudines</taxon>
        <taxon>Cryptodira</taxon>
        <taxon>Durocryptodira</taxon>
        <taxon>Testudinoidea</taxon>
        <taxon>Testudinidae</taxon>
        <taxon>Gopherus</taxon>
    </lineage>
</organism>
<dbReference type="PANTHER" id="PTHR10701:SF5">
    <property type="entry name" value="N-ALPHA-ACETYLTRANSFERASE 38, NATC AUXILIARY SUBUNIT"/>
    <property type="match status" value="1"/>
</dbReference>
<dbReference type="OrthoDB" id="368909at2759"/>
<evidence type="ECO:0000313" key="4">
    <source>
        <dbReference type="Proteomes" id="UP000694390"/>
    </source>
</evidence>
<dbReference type="PROSITE" id="PS52002">
    <property type="entry name" value="SM"/>
    <property type="match status" value="1"/>
</dbReference>
<feature type="domain" description="Sm" evidence="2">
    <location>
        <begin position="313"/>
        <end position="391"/>
    </location>
</feature>
<evidence type="ECO:0000313" key="3">
    <source>
        <dbReference type="Ensembl" id="ENSGEVP00005024348.1"/>
    </source>
</evidence>
<dbReference type="GO" id="GO:0031417">
    <property type="term" value="C:NatC complex"/>
    <property type="evidence" value="ECO:0007669"/>
    <property type="project" value="InterPro"/>
</dbReference>
<comment type="similarity">
    <text evidence="1">Belongs to the snRNP Sm proteins family.</text>
</comment>
<accession>A0A8C4YFC6</accession>
<reference evidence="3" key="1">
    <citation type="submission" date="2025-08" db="UniProtKB">
        <authorList>
            <consortium name="Ensembl"/>
        </authorList>
    </citation>
    <scope>IDENTIFICATION</scope>
</reference>
<sequence>MGSVQCEWGVLGCHDTLWGESRRKPQCIVGVLGGCGTAVHCGGCSGRPQCIVGDARGGRSALWGMLGGCGTAVHCGGMLREAAVHCGGCSGLVAPQCIVGVPGVVAPQCIVGGAQGLWHCSALWGVLRGAGCIAGEGDRGGLSGGGARGIVGRLRGAWGGRAGHCGYRPLCIVGGARGGRSALWGCWGLWHRSALWGVLRGCGTAVHCGGCSGRPQCIVGGAQGLWHRSALWGVLGAVAPQCIVGGARGSRSALWGVLRGAGCIAGEGDRGGCPGGARGALWVQTLVLPDQRAQVTHTAQDSDGEAPDPPYARARHKLETLLNRNMRIRMTDGRTLVGCFLCTDRDCNVILGSAQEFLKASDSLAASEPRVLGLAMVPGHHIVSIEVELENLGSPQYL</sequence>
<evidence type="ECO:0000256" key="1">
    <source>
        <dbReference type="ARBA" id="ARBA00006850"/>
    </source>
</evidence>
<dbReference type="InterPro" id="IPR001163">
    <property type="entry name" value="Sm_dom_euk/arc"/>
</dbReference>
<dbReference type="SUPFAM" id="SSF50182">
    <property type="entry name" value="Sm-like ribonucleoproteins"/>
    <property type="match status" value="1"/>
</dbReference>
<dbReference type="SMART" id="SM00651">
    <property type="entry name" value="Sm"/>
    <property type="match status" value="1"/>
</dbReference>
<dbReference type="CDD" id="cd06168">
    <property type="entry name" value="LSMD1"/>
    <property type="match status" value="1"/>
</dbReference>
<dbReference type="FunFam" id="2.30.30.100:FF:000028">
    <property type="entry name" value="N-alpha-acetyltransferase 38, NatC auxiliary subunit"/>
    <property type="match status" value="1"/>
</dbReference>
<name>A0A8C4YFC6_9SAUR</name>
<dbReference type="GeneTree" id="ENSGT00390000018418"/>
<dbReference type="InterPro" id="IPR047575">
    <property type="entry name" value="Sm"/>
</dbReference>
<dbReference type="Ensembl" id="ENSGEVT00005025597.1">
    <property type="protein sequence ID" value="ENSGEVP00005024348.1"/>
    <property type="gene ID" value="ENSGEVG00005017287.1"/>
</dbReference>
<dbReference type="AlphaFoldDB" id="A0A8C4YFC6"/>
<dbReference type="Pfam" id="PF01423">
    <property type="entry name" value="LSM"/>
    <property type="match status" value="1"/>
</dbReference>
<dbReference type="InterPro" id="IPR010920">
    <property type="entry name" value="LSM_dom_sf"/>
</dbReference>
<protein>
    <recommendedName>
        <fullName evidence="2">Sm domain-containing protein</fullName>
    </recommendedName>
</protein>
<proteinExistence type="inferred from homology"/>
<dbReference type="PANTHER" id="PTHR10701">
    <property type="entry name" value="SMALL NUCLEAR RIBONUCLEOPROTEIN-ASSOCIATED PROTEIN B AND N"/>
    <property type="match status" value="1"/>
</dbReference>
<dbReference type="InterPro" id="IPR050914">
    <property type="entry name" value="snRNP_SmB/NAA38-like"/>
</dbReference>
<dbReference type="GO" id="GO:0003723">
    <property type="term" value="F:RNA binding"/>
    <property type="evidence" value="ECO:0007669"/>
    <property type="project" value="InterPro"/>
</dbReference>